<feature type="chain" id="PRO_5038602191" evidence="2">
    <location>
        <begin position="20"/>
        <end position="551"/>
    </location>
</feature>
<dbReference type="Gene3D" id="3.10.105.10">
    <property type="entry name" value="Dipeptide-binding Protein, Domain 3"/>
    <property type="match status" value="1"/>
</dbReference>
<dbReference type="GO" id="GO:0042597">
    <property type="term" value="C:periplasmic space"/>
    <property type="evidence" value="ECO:0007669"/>
    <property type="project" value="UniProtKB-ARBA"/>
</dbReference>
<dbReference type="GO" id="GO:1904680">
    <property type="term" value="F:peptide transmembrane transporter activity"/>
    <property type="evidence" value="ECO:0007669"/>
    <property type="project" value="TreeGrafter"/>
</dbReference>
<dbReference type="PROSITE" id="PS51257">
    <property type="entry name" value="PROKAR_LIPOPROTEIN"/>
    <property type="match status" value="1"/>
</dbReference>
<organism evidence="4 5">
    <name type="scientific">Candidatus Avoscillospira avicola</name>
    <dbReference type="NCBI Taxonomy" id="2840706"/>
    <lineage>
        <taxon>Bacteria</taxon>
        <taxon>Bacillati</taxon>
        <taxon>Bacillota</taxon>
        <taxon>Clostridia</taxon>
        <taxon>Eubacteriales</taxon>
        <taxon>Oscillospiraceae</taxon>
        <taxon>Oscillospiraceae incertae sedis</taxon>
        <taxon>Candidatus Avoscillospira</taxon>
    </lineage>
</organism>
<evidence type="ECO:0000313" key="5">
    <source>
        <dbReference type="Proteomes" id="UP000824239"/>
    </source>
</evidence>
<name>A0A9D1DHI5_9FIRM</name>
<feature type="domain" description="Solute-binding protein family 5" evidence="3">
    <location>
        <begin position="110"/>
        <end position="464"/>
    </location>
</feature>
<feature type="signal peptide" evidence="2">
    <location>
        <begin position="1"/>
        <end position="19"/>
    </location>
</feature>
<dbReference type="CDD" id="cd00995">
    <property type="entry name" value="PBP2_NikA_DppA_OppA_like"/>
    <property type="match status" value="1"/>
</dbReference>
<dbReference type="InterPro" id="IPR030678">
    <property type="entry name" value="Peptide/Ni-bd"/>
</dbReference>
<dbReference type="Proteomes" id="UP000824239">
    <property type="component" value="Unassembled WGS sequence"/>
</dbReference>
<reference evidence="4" key="1">
    <citation type="submission" date="2020-10" db="EMBL/GenBank/DDBJ databases">
        <authorList>
            <person name="Gilroy R."/>
        </authorList>
    </citation>
    <scope>NUCLEOTIDE SEQUENCE</scope>
    <source>
        <strain evidence="4">ChiBcec15-4380</strain>
    </source>
</reference>
<comment type="caution">
    <text evidence="4">The sequence shown here is derived from an EMBL/GenBank/DDBJ whole genome shotgun (WGS) entry which is preliminary data.</text>
</comment>
<dbReference type="AlphaFoldDB" id="A0A9D1DHI5"/>
<dbReference type="GO" id="GO:0015833">
    <property type="term" value="P:peptide transport"/>
    <property type="evidence" value="ECO:0007669"/>
    <property type="project" value="TreeGrafter"/>
</dbReference>
<gene>
    <name evidence="4" type="ORF">IAA53_05600</name>
</gene>
<dbReference type="InterPro" id="IPR039424">
    <property type="entry name" value="SBP_5"/>
</dbReference>
<evidence type="ECO:0000259" key="3">
    <source>
        <dbReference type="Pfam" id="PF00496"/>
    </source>
</evidence>
<feature type="region of interest" description="Disordered" evidence="1">
    <location>
        <begin position="25"/>
        <end position="61"/>
    </location>
</feature>
<dbReference type="GO" id="GO:0043190">
    <property type="term" value="C:ATP-binding cassette (ABC) transporter complex"/>
    <property type="evidence" value="ECO:0007669"/>
    <property type="project" value="InterPro"/>
</dbReference>
<keyword evidence="2" id="KW-0732">Signal</keyword>
<dbReference type="SUPFAM" id="SSF53850">
    <property type="entry name" value="Periplasmic binding protein-like II"/>
    <property type="match status" value="1"/>
</dbReference>
<dbReference type="EMBL" id="DVHE01000046">
    <property type="protein sequence ID" value="HIR50745.1"/>
    <property type="molecule type" value="Genomic_DNA"/>
</dbReference>
<sequence>MKKALALLLALTMVLLVFAGCASQNDTEEPPAEISEIGATDESKDTTTDEANTEEETTSEDKYGGVLVYSPGVQSEQNLGYPAGDTNMLTTCNAAPALESLVRMDTQGNIVCWLAESYETSEDGLTYTFHIRQGVTFHDGTPLNAEAVAWNIQMCVDNGKPQYARVESVETTDEYTVVIHMSQPDLLLLSNMAADPSGLIISPTSFEENGAEWAEKNPVGTGPFVFESWENDVEAVYTRNENYWGVDSEGNQLPYLDGVRVVYMAETAVTEAALEAGDIQLWLRADADSLVKFNGKEGFIAEKAAVPSCNYNLVPCTQTDNPAANKAFREAFRYAVDFETIVDSLFGVNSVATNQNSIPGRVYYNEDITTYEYDPEKAREKLEEAGYADGVEINLYAENAAVQEKMLTAMVPYLEEVGITANVQLLDSGGFFSLMTSDFQDGFLVGGYNYSPDEFGKMYSLASASAALPVDNFSMDEATYQLFEDARSCTSQEEAAEIVKELQEQIYGTNLYMISVMTQSESVIRSDTVQDSGFYLYSGYHWTPETAYLSK</sequence>
<protein>
    <submittedName>
        <fullName evidence="4">ABC transporter substrate-binding protein</fullName>
    </submittedName>
</protein>
<reference evidence="4" key="2">
    <citation type="journal article" date="2021" name="PeerJ">
        <title>Extensive microbial diversity within the chicken gut microbiome revealed by metagenomics and culture.</title>
        <authorList>
            <person name="Gilroy R."/>
            <person name="Ravi A."/>
            <person name="Getino M."/>
            <person name="Pursley I."/>
            <person name="Horton D.L."/>
            <person name="Alikhan N.F."/>
            <person name="Baker D."/>
            <person name="Gharbi K."/>
            <person name="Hall N."/>
            <person name="Watson M."/>
            <person name="Adriaenssens E.M."/>
            <person name="Foster-Nyarko E."/>
            <person name="Jarju S."/>
            <person name="Secka A."/>
            <person name="Antonio M."/>
            <person name="Oren A."/>
            <person name="Chaudhuri R.R."/>
            <person name="La Ragione R."/>
            <person name="Hildebrand F."/>
            <person name="Pallen M.J."/>
        </authorList>
    </citation>
    <scope>NUCLEOTIDE SEQUENCE</scope>
    <source>
        <strain evidence="4">ChiBcec15-4380</strain>
    </source>
</reference>
<evidence type="ECO:0000256" key="2">
    <source>
        <dbReference type="SAM" id="SignalP"/>
    </source>
</evidence>
<dbReference type="Gene3D" id="3.40.190.10">
    <property type="entry name" value="Periplasmic binding protein-like II"/>
    <property type="match status" value="1"/>
</dbReference>
<evidence type="ECO:0000313" key="4">
    <source>
        <dbReference type="EMBL" id="HIR50745.1"/>
    </source>
</evidence>
<proteinExistence type="predicted"/>
<evidence type="ECO:0000256" key="1">
    <source>
        <dbReference type="SAM" id="MobiDB-lite"/>
    </source>
</evidence>
<dbReference type="Pfam" id="PF00496">
    <property type="entry name" value="SBP_bac_5"/>
    <property type="match status" value="1"/>
</dbReference>
<dbReference type="InterPro" id="IPR000914">
    <property type="entry name" value="SBP_5_dom"/>
</dbReference>
<dbReference type="PANTHER" id="PTHR30290">
    <property type="entry name" value="PERIPLASMIC BINDING COMPONENT OF ABC TRANSPORTER"/>
    <property type="match status" value="1"/>
</dbReference>
<accession>A0A9D1DHI5</accession>
<dbReference type="PIRSF" id="PIRSF002741">
    <property type="entry name" value="MppA"/>
    <property type="match status" value="1"/>
</dbReference>